<evidence type="ECO:0008006" key="4">
    <source>
        <dbReference type="Google" id="ProtNLM"/>
    </source>
</evidence>
<keyword evidence="1" id="KW-0175">Coiled coil</keyword>
<feature type="coiled-coil region" evidence="1">
    <location>
        <begin position="42"/>
        <end position="76"/>
    </location>
</feature>
<name>A0A378I3G8_9GAMM</name>
<organism evidence="2 3">
    <name type="scientific">Legionella beliardensis</name>
    <dbReference type="NCBI Taxonomy" id="91822"/>
    <lineage>
        <taxon>Bacteria</taxon>
        <taxon>Pseudomonadati</taxon>
        <taxon>Pseudomonadota</taxon>
        <taxon>Gammaproteobacteria</taxon>
        <taxon>Legionellales</taxon>
        <taxon>Legionellaceae</taxon>
        <taxon>Legionella</taxon>
    </lineage>
</organism>
<dbReference type="RefSeq" id="WP_115303381.1">
    <property type="nucleotide sequence ID" value="NZ_CAAAHO010000002.1"/>
</dbReference>
<dbReference type="Gene3D" id="1.20.1170.10">
    <property type="match status" value="1"/>
</dbReference>
<dbReference type="AlphaFoldDB" id="A0A378I3G8"/>
<evidence type="ECO:0000313" key="2">
    <source>
        <dbReference type="EMBL" id="STX29708.1"/>
    </source>
</evidence>
<gene>
    <name evidence="2" type="ORF">NCTC13315_02260</name>
</gene>
<keyword evidence="3" id="KW-1185">Reference proteome</keyword>
<proteinExistence type="predicted"/>
<evidence type="ECO:0000256" key="1">
    <source>
        <dbReference type="SAM" id="Coils"/>
    </source>
</evidence>
<protein>
    <recommendedName>
        <fullName evidence="4">Coiled coil protein</fullName>
    </recommendedName>
</protein>
<dbReference type="OrthoDB" id="5651913at2"/>
<evidence type="ECO:0000313" key="3">
    <source>
        <dbReference type="Proteomes" id="UP000254968"/>
    </source>
</evidence>
<dbReference type="Proteomes" id="UP000254968">
    <property type="component" value="Unassembled WGS sequence"/>
</dbReference>
<sequence>MPFFPGWTHAQIRDFCQSKSFEYLKNLNKKFGNLFEQMDDILTKNNNEIEQITQQITNLREQIKENDLALAQAEDNRNNVLSNAPGNGPERYLALQAVSYVPEDKTIDYKKDIEKLEKEKRSLIASNGLIQGEIRDNIGKLRIVNAVMEAKRPYTPTEELNLSKHGNLNQI</sequence>
<reference evidence="2 3" key="1">
    <citation type="submission" date="2018-06" db="EMBL/GenBank/DDBJ databases">
        <authorList>
            <consortium name="Pathogen Informatics"/>
            <person name="Doyle S."/>
        </authorList>
    </citation>
    <scope>NUCLEOTIDE SEQUENCE [LARGE SCALE GENOMIC DNA]</scope>
    <source>
        <strain evidence="2 3">NCTC13315</strain>
    </source>
</reference>
<dbReference type="EMBL" id="UGNV01000001">
    <property type="protein sequence ID" value="STX29708.1"/>
    <property type="molecule type" value="Genomic_DNA"/>
</dbReference>
<accession>A0A378I3G8</accession>